<dbReference type="PANTHER" id="PTHR43394">
    <property type="entry name" value="ATP-DEPENDENT PERMEASE MDL1, MITOCHONDRIAL"/>
    <property type="match status" value="1"/>
</dbReference>
<dbReference type="InterPro" id="IPR039421">
    <property type="entry name" value="Type_1_exporter"/>
</dbReference>
<evidence type="ECO:0000256" key="8">
    <source>
        <dbReference type="SAM" id="Phobius"/>
    </source>
</evidence>
<dbReference type="SMART" id="SM00382">
    <property type="entry name" value="AAA"/>
    <property type="match status" value="1"/>
</dbReference>
<dbReference type="RefSeq" id="WP_207299882.1">
    <property type="nucleotide sequence ID" value="NZ_CP071444.1"/>
</dbReference>
<dbReference type="InterPro" id="IPR003439">
    <property type="entry name" value="ABC_transporter-like_ATP-bd"/>
</dbReference>
<dbReference type="FunFam" id="3.40.50.300:FF:000287">
    <property type="entry name" value="Multidrug ABC transporter ATP-binding protein"/>
    <property type="match status" value="1"/>
</dbReference>
<evidence type="ECO:0000256" key="1">
    <source>
        <dbReference type="ARBA" id="ARBA00004651"/>
    </source>
</evidence>
<dbReference type="GO" id="GO:0005886">
    <property type="term" value="C:plasma membrane"/>
    <property type="evidence" value="ECO:0007669"/>
    <property type="project" value="UniProtKB-SubCell"/>
</dbReference>
<protein>
    <submittedName>
        <fullName evidence="11">ABC transporter ATP-binding protein</fullName>
    </submittedName>
</protein>
<feature type="transmembrane region" description="Helical" evidence="8">
    <location>
        <begin position="73"/>
        <end position="93"/>
    </location>
</feature>
<comment type="subcellular location">
    <subcellularLocation>
        <location evidence="1">Cell membrane</location>
        <topology evidence="1">Multi-pass membrane protein</topology>
    </subcellularLocation>
</comment>
<dbReference type="SUPFAM" id="SSF52540">
    <property type="entry name" value="P-loop containing nucleoside triphosphate hydrolases"/>
    <property type="match status" value="1"/>
</dbReference>
<dbReference type="GO" id="GO:0015421">
    <property type="term" value="F:ABC-type oligopeptide transporter activity"/>
    <property type="evidence" value="ECO:0007669"/>
    <property type="project" value="TreeGrafter"/>
</dbReference>
<evidence type="ECO:0000256" key="3">
    <source>
        <dbReference type="ARBA" id="ARBA00022692"/>
    </source>
</evidence>
<keyword evidence="6 8" id="KW-1133">Transmembrane helix</keyword>
<feature type="transmembrane region" description="Helical" evidence="8">
    <location>
        <begin position="278"/>
        <end position="300"/>
    </location>
</feature>
<evidence type="ECO:0000313" key="12">
    <source>
        <dbReference type="Proteomes" id="UP000663499"/>
    </source>
</evidence>
<dbReference type="PANTHER" id="PTHR43394:SF1">
    <property type="entry name" value="ATP-BINDING CASSETTE SUB-FAMILY B MEMBER 10, MITOCHONDRIAL"/>
    <property type="match status" value="1"/>
</dbReference>
<evidence type="ECO:0000259" key="9">
    <source>
        <dbReference type="PROSITE" id="PS50893"/>
    </source>
</evidence>
<dbReference type="PROSITE" id="PS50929">
    <property type="entry name" value="ABC_TM1F"/>
    <property type="match status" value="1"/>
</dbReference>
<evidence type="ECO:0000256" key="2">
    <source>
        <dbReference type="ARBA" id="ARBA00022448"/>
    </source>
</evidence>
<dbReference type="GO" id="GO:0005524">
    <property type="term" value="F:ATP binding"/>
    <property type="evidence" value="ECO:0007669"/>
    <property type="project" value="UniProtKB-KW"/>
</dbReference>
<dbReference type="AlphaFoldDB" id="A0A974XF41"/>
<dbReference type="InterPro" id="IPR003593">
    <property type="entry name" value="AAA+_ATPase"/>
</dbReference>
<keyword evidence="2" id="KW-0813">Transport</keyword>
<organism evidence="11 12">
    <name type="scientific">Alkalibacter rhizosphaerae</name>
    <dbReference type="NCBI Taxonomy" id="2815577"/>
    <lineage>
        <taxon>Bacteria</taxon>
        <taxon>Bacillati</taxon>
        <taxon>Bacillota</taxon>
        <taxon>Clostridia</taxon>
        <taxon>Eubacteriales</taxon>
        <taxon>Eubacteriaceae</taxon>
        <taxon>Alkalibacter</taxon>
    </lineage>
</organism>
<dbReference type="Pfam" id="PF00664">
    <property type="entry name" value="ABC_membrane"/>
    <property type="match status" value="1"/>
</dbReference>
<keyword evidence="4" id="KW-0547">Nucleotide-binding</keyword>
<dbReference type="Gene3D" id="3.40.50.300">
    <property type="entry name" value="P-loop containing nucleotide triphosphate hydrolases"/>
    <property type="match status" value="1"/>
</dbReference>
<feature type="transmembrane region" description="Helical" evidence="8">
    <location>
        <begin position="28"/>
        <end position="53"/>
    </location>
</feature>
<evidence type="ECO:0000256" key="7">
    <source>
        <dbReference type="ARBA" id="ARBA00023136"/>
    </source>
</evidence>
<dbReference type="CDD" id="cd18544">
    <property type="entry name" value="ABC_6TM_TmrA_like"/>
    <property type="match status" value="1"/>
</dbReference>
<dbReference type="InterPro" id="IPR036640">
    <property type="entry name" value="ABC1_TM_sf"/>
</dbReference>
<keyword evidence="12" id="KW-1185">Reference proteome</keyword>
<evidence type="ECO:0000259" key="10">
    <source>
        <dbReference type="PROSITE" id="PS50929"/>
    </source>
</evidence>
<dbReference type="Gene3D" id="1.20.1560.10">
    <property type="entry name" value="ABC transporter type 1, transmembrane domain"/>
    <property type="match status" value="1"/>
</dbReference>
<evidence type="ECO:0000313" key="11">
    <source>
        <dbReference type="EMBL" id="QSX08541.1"/>
    </source>
</evidence>
<reference evidence="11" key="1">
    <citation type="submission" date="2021-03" db="EMBL/GenBank/DDBJ databases">
        <title>Alkalibacter marinus sp. nov., isolated from tidal flat sediment.</title>
        <authorList>
            <person name="Namirimu T."/>
            <person name="Yang J.-A."/>
            <person name="Yang S.-H."/>
            <person name="Kim Y.-J."/>
            <person name="Kwon K.K."/>
        </authorList>
    </citation>
    <scope>NUCLEOTIDE SEQUENCE</scope>
    <source>
        <strain evidence="11">ES005</strain>
    </source>
</reference>
<evidence type="ECO:0000256" key="4">
    <source>
        <dbReference type="ARBA" id="ARBA00022741"/>
    </source>
</evidence>
<dbReference type="EMBL" id="CP071444">
    <property type="protein sequence ID" value="QSX08541.1"/>
    <property type="molecule type" value="Genomic_DNA"/>
</dbReference>
<accession>A0A974XF41</accession>
<keyword evidence="5 11" id="KW-0067">ATP-binding</keyword>
<dbReference type="Proteomes" id="UP000663499">
    <property type="component" value="Chromosome"/>
</dbReference>
<proteinExistence type="predicted"/>
<keyword evidence="7 8" id="KW-0472">Membrane</keyword>
<dbReference type="SUPFAM" id="SSF90123">
    <property type="entry name" value="ABC transporter transmembrane region"/>
    <property type="match status" value="1"/>
</dbReference>
<dbReference type="CDD" id="cd03254">
    <property type="entry name" value="ABCC_Glucan_exporter_like"/>
    <property type="match status" value="1"/>
</dbReference>
<dbReference type="KEGG" id="alka:J0B03_00150"/>
<gene>
    <name evidence="11" type="ORF">J0B03_00150</name>
</gene>
<feature type="domain" description="ABC transporter" evidence="9">
    <location>
        <begin position="356"/>
        <end position="590"/>
    </location>
</feature>
<dbReference type="InterPro" id="IPR011527">
    <property type="entry name" value="ABC1_TM_dom"/>
</dbReference>
<sequence>MINKRGQLINTKVMGRLLRYAYPHWRSFFLVFGLILLMTITSLAQPRLVQWIIDNHLVNLSPGMEEGAVRQELFQIGIIALTYLGTVLINFGSNYAHFWVLNKTGQTILLNLRQEVYDHVMSLSMSFFDTNPLGNLVTRITNDTENLNEMFTSVLTSLFQNIVSIIGIILIMLTMNFRLGLMVLALTPAILIISFVFRNIIQKVYEEQRRILSKINNHLSENLSGMNVIQMFHQEEKVYQEFDKADRDYLRESQREVKYFATYRPAVELIRSLGIALLLWYGGGGFIRETITFGILYAYIEYIQRFFHPILSLAETYNVIQSALTSSRRIFSLMDEKRTVINQTDPIQVDRLMGKVEFDHVWFAYKGEEWVLKDVSFIIEPGEFVAFVGSTGAGKSSIMHLISRFYDIQRGSIRIDGIDIKNFDEQQLRQAVGVVQQDVFLFGGTVEENITLGREYVSRDDAIQASKLVNAETFIRRLPGGYEAPVMERGATFSAGQRQLLSYARTVAADPSMLILDEATANIDTETELLIQDAIIKMSRNRTTIAVAHRISTIADADKIIVMHHGEIAEEGTKDQLLEQDGIFRVLYELQFDR</sequence>
<dbReference type="InterPro" id="IPR027417">
    <property type="entry name" value="P-loop_NTPase"/>
</dbReference>
<feature type="transmembrane region" description="Helical" evidence="8">
    <location>
        <begin position="154"/>
        <end position="173"/>
    </location>
</feature>
<name>A0A974XF41_9FIRM</name>
<dbReference type="GO" id="GO:0016887">
    <property type="term" value="F:ATP hydrolysis activity"/>
    <property type="evidence" value="ECO:0007669"/>
    <property type="project" value="InterPro"/>
</dbReference>
<feature type="transmembrane region" description="Helical" evidence="8">
    <location>
        <begin position="179"/>
        <end position="201"/>
    </location>
</feature>
<evidence type="ECO:0000256" key="6">
    <source>
        <dbReference type="ARBA" id="ARBA00022989"/>
    </source>
</evidence>
<evidence type="ECO:0000256" key="5">
    <source>
        <dbReference type="ARBA" id="ARBA00022840"/>
    </source>
</evidence>
<dbReference type="PROSITE" id="PS50893">
    <property type="entry name" value="ABC_TRANSPORTER_2"/>
    <property type="match status" value="1"/>
</dbReference>
<keyword evidence="3 8" id="KW-0812">Transmembrane</keyword>
<feature type="domain" description="ABC transmembrane type-1" evidence="10">
    <location>
        <begin position="29"/>
        <end position="322"/>
    </location>
</feature>
<dbReference type="Pfam" id="PF00005">
    <property type="entry name" value="ABC_tran"/>
    <property type="match status" value="1"/>
</dbReference>